<reference evidence="2 3" key="1">
    <citation type="journal article" date="2019" name="Nat. Ecol. Evol.">
        <title>Megaphylogeny resolves global patterns of mushroom evolution.</title>
        <authorList>
            <person name="Varga T."/>
            <person name="Krizsan K."/>
            <person name="Foldi C."/>
            <person name="Dima B."/>
            <person name="Sanchez-Garcia M."/>
            <person name="Sanchez-Ramirez S."/>
            <person name="Szollosi G.J."/>
            <person name="Szarkandi J.G."/>
            <person name="Papp V."/>
            <person name="Albert L."/>
            <person name="Andreopoulos W."/>
            <person name="Angelini C."/>
            <person name="Antonin V."/>
            <person name="Barry K.W."/>
            <person name="Bougher N.L."/>
            <person name="Buchanan P."/>
            <person name="Buyck B."/>
            <person name="Bense V."/>
            <person name="Catcheside P."/>
            <person name="Chovatia M."/>
            <person name="Cooper J."/>
            <person name="Damon W."/>
            <person name="Desjardin D."/>
            <person name="Finy P."/>
            <person name="Geml J."/>
            <person name="Haridas S."/>
            <person name="Hughes K."/>
            <person name="Justo A."/>
            <person name="Karasinski D."/>
            <person name="Kautmanova I."/>
            <person name="Kiss B."/>
            <person name="Kocsube S."/>
            <person name="Kotiranta H."/>
            <person name="LaButti K.M."/>
            <person name="Lechner B.E."/>
            <person name="Liimatainen K."/>
            <person name="Lipzen A."/>
            <person name="Lukacs Z."/>
            <person name="Mihaltcheva S."/>
            <person name="Morgado L.N."/>
            <person name="Niskanen T."/>
            <person name="Noordeloos M.E."/>
            <person name="Ohm R.A."/>
            <person name="Ortiz-Santana B."/>
            <person name="Ovrebo C."/>
            <person name="Racz N."/>
            <person name="Riley R."/>
            <person name="Savchenko A."/>
            <person name="Shiryaev A."/>
            <person name="Soop K."/>
            <person name="Spirin V."/>
            <person name="Szebenyi C."/>
            <person name="Tomsovsky M."/>
            <person name="Tulloss R.E."/>
            <person name="Uehling J."/>
            <person name="Grigoriev I.V."/>
            <person name="Vagvolgyi C."/>
            <person name="Papp T."/>
            <person name="Martin F.M."/>
            <person name="Miettinen O."/>
            <person name="Hibbett D.S."/>
            <person name="Nagy L.G."/>
        </authorList>
    </citation>
    <scope>NUCLEOTIDE SEQUENCE [LARGE SCALE GENOMIC DNA]</scope>
    <source>
        <strain evidence="2 3">CBS 166.37</strain>
    </source>
</reference>
<sequence>MDALAYRSSYFGIRMVFLSVQVVSPHPSTHTYLIQIFPSITIPFTFLGTFLRIGSCFNFPPTFLTCHFFITHPCLYPLPSLFYPLSSYSLILLTSSLPPTLHPPYLLLFLLSILLLHVYLSLLRFVCVPDMRF</sequence>
<feature type="transmembrane region" description="Helical" evidence="1">
    <location>
        <begin position="63"/>
        <end position="85"/>
    </location>
</feature>
<dbReference type="Proteomes" id="UP000308652">
    <property type="component" value="Unassembled WGS sequence"/>
</dbReference>
<feature type="transmembrane region" description="Helical" evidence="1">
    <location>
        <begin position="32"/>
        <end position="51"/>
    </location>
</feature>
<feature type="transmembrane region" description="Helical" evidence="1">
    <location>
        <begin position="105"/>
        <end position="127"/>
    </location>
</feature>
<dbReference type="AlphaFoldDB" id="A0A5C3LXS6"/>
<keyword evidence="1" id="KW-1133">Transmembrane helix</keyword>
<organism evidence="2 3">
    <name type="scientific">Crucibulum laeve</name>
    <dbReference type="NCBI Taxonomy" id="68775"/>
    <lineage>
        <taxon>Eukaryota</taxon>
        <taxon>Fungi</taxon>
        <taxon>Dikarya</taxon>
        <taxon>Basidiomycota</taxon>
        <taxon>Agaricomycotina</taxon>
        <taxon>Agaricomycetes</taxon>
        <taxon>Agaricomycetidae</taxon>
        <taxon>Agaricales</taxon>
        <taxon>Agaricineae</taxon>
        <taxon>Nidulariaceae</taxon>
        <taxon>Crucibulum</taxon>
    </lineage>
</organism>
<proteinExistence type="predicted"/>
<accession>A0A5C3LXS6</accession>
<evidence type="ECO:0000256" key="1">
    <source>
        <dbReference type="SAM" id="Phobius"/>
    </source>
</evidence>
<gene>
    <name evidence="2" type="ORF">BDQ12DRAFT_684602</name>
</gene>
<keyword evidence="3" id="KW-1185">Reference proteome</keyword>
<keyword evidence="1" id="KW-0812">Transmembrane</keyword>
<name>A0A5C3LXS6_9AGAR</name>
<dbReference type="EMBL" id="ML213606">
    <property type="protein sequence ID" value="TFK37730.1"/>
    <property type="molecule type" value="Genomic_DNA"/>
</dbReference>
<evidence type="ECO:0000313" key="2">
    <source>
        <dbReference type="EMBL" id="TFK37730.1"/>
    </source>
</evidence>
<keyword evidence="1" id="KW-0472">Membrane</keyword>
<evidence type="ECO:0000313" key="3">
    <source>
        <dbReference type="Proteomes" id="UP000308652"/>
    </source>
</evidence>
<protein>
    <submittedName>
        <fullName evidence="2">Uncharacterized protein</fullName>
    </submittedName>
</protein>